<dbReference type="EMBL" id="QWIJ01001301">
    <property type="protein sequence ID" value="RMX75406.1"/>
    <property type="molecule type" value="Genomic_DNA"/>
</dbReference>
<sequence length="470" mass="52766">MYMQKILNKPPAFHITLLLATLAPLYIGSYQYRLHRPYYYGGQTKHPPPEQTPATTAASSATFIRDWLAVHVVEPFNPSAIATYCNDTIWCPNLVFNLADANGGIGNIRGNFLDFLFYAIEAGASIMLPSMATRSAADLSNVWASRGNFDLFFDEDWFLSAMAQACPQMQVYEPRPELRMVDPLPGTYFLPSRRMDVDAGNSREGFRRHLGEWLREQGDEEEKGMMTAEEGGKVVLVNVGRTLWEVDTRSLPPAFRTNFGQLLRINSIIRRLAAMVVQQLATQRNLAIDPRIAIPPQAFYGAHLRTEADAQAIGWLEEPYTNFSAQTDAYIAHALHHRLRTLYVSSGSADEISRFAAKAAAHSPPLTILSKHSLLPPQGLRDLEALSWDQQALVDFVVLHRASVFGGFVKSSFSYNIAMTRAQWGEDRGRVVEPWRVLHEEMGVAFDDGISRVVGRDGWHEGRIPRGMWP</sequence>
<reference evidence="5 6" key="1">
    <citation type="journal article" date="2018" name="BMC Genomics">
        <title>Genomic evidence for intraspecific hybridization in a clonal and extremely halotolerant yeast.</title>
        <authorList>
            <person name="Gostincar C."/>
            <person name="Stajich J.E."/>
            <person name="Zupancic J."/>
            <person name="Zalar P."/>
            <person name="Gunde-Cimerman N."/>
        </authorList>
    </citation>
    <scope>NUCLEOTIDE SEQUENCE [LARGE SCALE GENOMIC DNA]</scope>
    <source>
        <strain evidence="5 6">EXF-6656</strain>
    </source>
</reference>
<dbReference type="CDD" id="cd11296">
    <property type="entry name" value="O-FucT_like"/>
    <property type="match status" value="1"/>
</dbReference>
<evidence type="ECO:0000256" key="4">
    <source>
        <dbReference type="SAM" id="Phobius"/>
    </source>
</evidence>
<protein>
    <recommendedName>
        <fullName evidence="7">Alternative oxidase</fullName>
    </recommendedName>
</protein>
<keyword evidence="4" id="KW-0812">Transmembrane</keyword>
<evidence type="ECO:0000256" key="1">
    <source>
        <dbReference type="ARBA" id="ARBA00022679"/>
    </source>
</evidence>
<keyword evidence="2" id="KW-0294">Fucose metabolism</keyword>
<evidence type="ECO:0000256" key="3">
    <source>
        <dbReference type="ARBA" id="ARBA00023277"/>
    </source>
</evidence>
<dbReference type="Pfam" id="PF10250">
    <property type="entry name" value="O-FucT"/>
    <property type="match status" value="1"/>
</dbReference>
<keyword evidence="3" id="KW-0119">Carbohydrate metabolism</keyword>
<dbReference type="GO" id="GO:0006004">
    <property type="term" value="P:fucose metabolic process"/>
    <property type="evidence" value="ECO:0007669"/>
    <property type="project" value="UniProtKB-KW"/>
</dbReference>
<keyword evidence="1" id="KW-0808">Transferase</keyword>
<keyword evidence="4" id="KW-1133">Transmembrane helix</keyword>
<evidence type="ECO:0008006" key="7">
    <source>
        <dbReference type="Google" id="ProtNLM"/>
    </source>
</evidence>
<dbReference type="Proteomes" id="UP000281245">
    <property type="component" value="Unassembled WGS sequence"/>
</dbReference>
<organism evidence="5 6">
    <name type="scientific">Hortaea werneckii</name>
    <name type="common">Black yeast</name>
    <name type="synonym">Cladosporium werneckii</name>
    <dbReference type="NCBI Taxonomy" id="91943"/>
    <lineage>
        <taxon>Eukaryota</taxon>
        <taxon>Fungi</taxon>
        <taxon>Dikarya</taxon>
        <taxon>Ascomycota</taxon>
        <taxon>Pezizomycotina</taxon>
        <taxon>Dothideomycetes</taxon>
        <taxon>Dothideomycetidae</taxon>
        <taxon>Mycosphaerellales</taxon>
        <taxon>Teratosphaeriaceae</taxon>
        <taxon>Hortaea</taxon>
    </lineage>
</organism>
<gene>
    <name evidence="5" type="ORF">D0869_11655</name>
</gene>
<dbReference type="OrthoDB" id="20368at2759"/>
<dbReference type="VEuPathDB" id="FungiDB:BTJ68_06196"/>
<dbReference type="Gene3D" id="3.40.50.11350">
    <property type="match status" value="1"/>
</dbReference>
<name>A0A3M6WAT9_HORWE</name>
<evidence type="ECO:0000313" key="5">
    <source>
        <dbReference type="EMBL" id="RMX75406.1"/>
    </source>
</evidence>
<accession>A0A3M6WAT9</accession>
<feature type="transmembrane region" description="Helical" evidence="4">
    <location>
        <begin position="12"/>
        <end position="32"/>
    </location>
</feature>
<proteinExistence type="predicted"/>
<comment type="caution">
    <text evidence="5">The sequence shown here is derived from an EMBL/GenBank/DDBJ whole genome shotgun (WGS) entry which is preliminary data.</text>
</comment>
<evidence type="ECO:0000256" key="2">
    <source>
        <dbReference type="ARBA" id="ARBA00023253"/>
    </source>
</evidence>
<dbReference type="GO" id="GO:0016740">
    <property type="term" value="F:transferase activity"/>
    <property type="evidence" value="ECO:0007669"/>
    <property type="project" value="UniProtKB-KW"/>
</dbReference>
<evidence type="ECO:0000313" key="6">
    <source>
        <dbReference type="Proteomes" id="UP000281245"/>
    </source>
</evidence>
<dbReference type="AlphaFoldDB" id="A0A3M6WAT9"/>
<keyword evidence="4" id="KW-0472">Membrane</keyword>
<dbReference type="InterPro" id="IPR019378">
    <property type="entry name" value="GDP-Fuc_O-FucTrfase"/>
</dbReference>